<keyword evidence="3" id="KW-0238">DNA-binding</keyword>
<dbReference type="InterPro" id="IPR036388">
    <property type="entry name" value="WH-like_DNA-bd_sf"/>
</dbReference>
<dbReference type="Gene3D" id="3.40.190.290">
    <property type="match status" value="1"/>
</dbReference>
<dbReference type="InterPro" id="IPR000847">
    <property type="entry name" value="LysR_HTH_N"/>
</dbReference>
<keyword evidence="2" id="KW-0805">Transcription regulation</keyword>
<dbReference type="SUPFAM" id="SSF46785">
    <property type="entry name" value="Winged helix' DNA-binding domain"/>
    <property type="match status" value="1"/>
</dbReference>
<comment type="similarity">
    <text evidence="1">Belongs to the LysR transcriptional regulatory family.</text>
</comment>
<feature type="domain" description="HTH lysR-type" evidence="5">
    <location>
        <begin position="1"/>
        <end position="60"/>
    </location>
</feature>
<dbReference type="CDD" id="cd05466">
    <property type="entry name" value="PBP2_LTTR_substrate"/>
    <property type="match status" value="1"/>
</dbReference>
<dbReference type="SUPFAM" id="SSF53850">
    <property type="entry name" value="Periplasmic binding protein-like II"/>
    <property type="match status" value="1"/>
</dbReference>
<dbReference type="Gene3D" id="1.10.10.10">
    <property type="entry name" value="Winged helix-like DNA-binding domain superfamily/Winged helix DNA-binding domain"/>
    <property type="match status" value="1"/>
</dbReference>
<evidence type="ECO:0000256" key="2">
    <source>
        <dbReference type="ARBA" id="ARBA00023015"/>
    </source>
</evidence>
<dbReference type="Pfam" id="PF00126">
    <property type="entry name" value="HTH_1"/>
    <property type="match status" value="1"/>
</dbReference>
<accession>A0A8X8KFI0</accession>
<name>A0A8X8KFI0_ACIGI</name>
<proteinExistence type="inferred from homology"/>
<comment type="caution">
    <text evidence="6">The sequence shown here is derived from an EMBL/GenBank/DDBJ whole genome shotgun (WGS) entry which is preliminary data.</text>
</comment>
<dbReference type="InterPro" id="IPR036390">
    <property type="entry name" value="WH_DNA-bd_sf"/>
</dbReference>
<dbReference type="PANTHER" id="PTHR30126">
    <property type="entry name" value="HTH-TYPE TRANSCRIPTIONAL REGULATOR"/>
    <property type="match status" value="1"/>
</dbReference>
<evidence type="ECO:0000313" key="7">
    <source>
        <dbReference type="Proteomes" id="UP000887320"/>
    </source>
</evidence>
<gene>
    <name evidence="6" type="ORF">KW868_15900</name>
</gene>
<evidence type="ECO:0000256" key="1">
    <source>
        <dbReference type="ARBA" id="ARBA00009437"/>
    </source>
</evidence>
<dbReference type="EMBL" id="JAHWXT010000006">
    <property type="protein sequence ID" value="MCF0265930.1"/>
    <property type="molecule type" value="Genomic_DNA"/>
</dbReference>
<dbReference type="Pfam" id="PF03466">
    <property type="entry name" value="LysR_substrate"/>
    <property type="match status" value="1"/>
</dbReference>
<evidence type="ECO:0000256" key="3">
    <source>
        <dbReference type="ARBA" id="ARBA00023125"/>
    </source>
</evidence>
<dbReference type="PROSITE" id="PS50931">
    <property type="entry name" value="HTH_LYSR"/>
    <property type="match status" value="1"/>
</dbReference>
<evidence type="ECO:0000259" key="5">
    <source>
        <dbReference type="PROSITE" id="PS50931"/>
    </source>
</evidence>
<organism evidence="6 7">
    <name type="scientific">Acinetobacter guillouiae</name>
    <name type="common">Acinetobacter genomosp. 11</name>
    <dbReference type="NCBI Taxonomy" id="106649"/>
    <lineage>
        <taxon>Bacteria</taxon>
        <taxon>Pseudomonadati</taxon>
        <taxon>Pseudomonadota</taxon>
        <taxon>Gammaproteobacteria</taxon>
        <taxon>Moraxellales</taxon>
        <taxon>Moraxellaceae</taxon>
        <taxon>Acinetobacter</taxon>
    </lineage>
</organism>
<sequence>MNFTSENIELFVKVLDTGSFSAAARALNRVPSAVSMGIANIEAELGLLLFERTPRKVIPTASALALAPQARIISEQLKQLSKHAYELSLGLESTLKIGVVSDVNNQKLLQSIDKLALKYPLLNIEIITAPQDDILHLLYSEQITICLAGSGQHIKMQEHLQLVSMEVVVATISANHALMNQAVHPIYIEDLVNVRQIVVASSALDIADLRSVIAASYWRTNDLQTAIDMVEIGLGWGNFPYSLVKSHIDDGRLIQIDFKNTYNQLSVPIYLIWLKDKALPKASRELIELIRQSLNEHNDSLSNSNTL</sequence>
<evidence type="ECO:0000313" key="6">
    <source>
        <dbReference type="EMBL" id="MCF0265930.1"/>
    </source>
</evidence>
<evidence type="ECO:0000256" key="4">
    <source>
        <dbReference type="ARBA" id="ARBA00023163"/>
    </source>
</evidence>
<keyword evidence="4" id="KW-0804">Transcription</keyword>
<dbReference type="RefSeq" id="WP_234623904.1">
    <property type="nucleotide sequence ID" value="NZ_JAHWXT010000006.1"/>
</dbReference>
<dbReference type="GO" id="GO:0003700">
    <property type="term" value="F:DNA-binding transcription factor activity"/>
    <property type="evidence" value="ECO:0007669"/>
    <property type="project" value="InterPro"/>
</dbReference>
<dbReference type="InterPro" id="IPR005119">
    <property type="entry name" value="LysR_subst-bd"/>
</dbReference>
<dbReference type="AlphaFoldDB" id="A0A8X8KFI0"/>
<dbReference type="GO" id="GO:0000976">
    <property type="term" value="F:transcription cis-regulatory region binding"/>
    <property type="evidence" value="ECO:0007669"/>
    <property type="project" value="TreeGrafter"/>
</dbReference>
<protein>
    <submittedName>
        <fullName evidence="6">LysR family transcriptional regulator</fullName>
    </submittedName>
</protein>
<dbReference type="Proteomes" id="UP000887320">
    <property type="component" value="Unassembled WGS sequence"/>
</dbReference>
<dbReference type="PANTHER" id="PTHR30126:SF91">
    <property type="entry name" value="LYSR FAMILY TRANSCRIPTIONAL REGULATOR"/>
    <property type="match status" value="1"/>
</dbReference>
<reference evidence="6" key="1">
    <citation type="submission" date="2021-07" db="EMBL/GenBank/DDBJ databases">
        <authorList>
            <person name="Fernandez M."/>
            <person name="Pereira P."/>
            <person name="Torres Tejerizo G.A."/>
            <person name="Gonzalez P."/>
            <person name="Agostini E."/>
        </authorList>
    </citation>
    <scope>NUCLEOTIDE SEQUENCE</scope>
    <source>
        <strain evidence="6">SFC 500-1A</strain>
    </source>
</reference>